<proteinExistence type="predicted"/>
<dbReference type="PANTHER" id="PTHR30383:SF24">
    <property type="entry name" value="THIOESTERASE 1_PROTEASE 1_LYSOPHOSPHOLIPASE L1"/>
    <property type="match status" value="1"/>
</dbReference>
<dbReference type="InterPro" id="IPR013830">
    <property type="entry name" value="SGNH_hydro"/>
</dbReference>
<dbReference type="InterPro" id="IPR051532">
    <property type="entry name" value="Ester_Hydrolysis_Enzymes"/>
</dbReference>
<dbReference type="Gene3D" id="3.40.50.1110">
    <property type="entry name" value="SGNH hydrolase"/>
    <property type="match status" value="1"/>
</dbReference>
<reference evidence="2 3" key="1">
    <citation type="journal article" date="2014" name="Antonie Van Leeuwenhoek">
        <title>Hyphomonas beringensis sp. nov. and Hyphomonas chukchiensis sp. nov., isolated from surface seawater of the Bering Sea and Chukchi Sea.</title>
        <authorList>
            <person name="Li C."/>
            <person name="Lai Q."/>
            <person name="Li G."/>
            <person name="Dong C."/>
            <person name="Wang J."/>
            <person name="Liao Y."/>
            <person name="Shao Z."/>
        </authorList>
    </citation>
    <scope>NUCLEOTIDE SEQUENCE [LARGE SCALE GENOMIC DNA]</scope>
    <source>
        <strain evidence="2 3">SCH89</strain>
    </source>
</reference>
<dbReference type="CDD" id="cd01822">
    <property type="entry name" value="Lysophospholipase_L1_like"/>
    <property type="match status" value="1"/>
</dbReference>
<dbReference type="Proteomes" id="UP000024942">
    <property type="component" value="Unassembled WGS sequence"/>
</dbReference>
<evidence type="ECO:0000259" key="1">
    <source>
        <dbReference type="Pfam" id="PF13472"/>
    </source>
</evidence>
<keyword evidence="3" id="KW-1185">Reference proteome</keyword>
<dbReference type="InterPro" id="IPR036514">
    <property type="entry name" value="SGNH_hydro_sf"/>
</dbReference>
<dbReference type="eggNOG" id="COG2755">
    <property type="taxonomic scope" value="Bacteria"/>
</dbReference>
<feature type="domain" description="SGNH hydrolase-type esterase" evidence="1">
    <location>
        <begin position="3"/>
        <end position="165"/>
    </location>
</feature>
<comment type="caution">
    <text evidence="2">The sequence shown here is derived from an EMBL/GenBank/DDBJ whole genome shotgun (WGS) entry which is preliminary data.</text>
</comment>
<dbReference type="EMBL" id="ARYL01000029">
    <property type="protein sequence ID" value="KDA01394.1"/>
    <property type="molecule type" value="Genomic_DNA"/>
</dbReference>
<evidence type="ECO:0000313" key="2">
    <source>
        <dbReference type="EMBL" id="KDA01394.1"/>
    </source>
</evidence>
<dbReference type="STRING" id="1280953.HOC_15637"/>
<dbReference type="PATRIC" id="fig|1280953.3.peg.3138"/>
<sequence>MVFLGDSLTAGFGLAAEEALPEQVANVLKAEGIEARVVNAGVSGDTTANGLARFDWSVTAANADMVVIALGANDYLMGITPELAKQNLSAIIQKAKDNNIDCILVDLQPRSAMEEGGRDAAFASIYPDLAAQFGLIYYPSLMNGVENQPDLLQSDGLHPTSQGVRVMAENLAHFLEPVIERYE</sequence>
<name>A0A059G3W3_9PROT</name>
<protein>
    <submittedName>
        <fullName evidence="2">GDSL family lipase</fullName>
    </submittedName>
</protein>
<dbReference type="SUPFAM" id="SSF52266">
    <property type="entry name" value="SGNH hydrolase"/>
    <property type="match status" value="1"/>
</dbReference>
<evidence type="ECO:0000313" key="3">
    <source>
        <dbReference type="Proteomes" id="UP000024942"/>
    </source>
</evidence>
<dbReference type="AlphaFoldDB" id="A0A059G3W3"/>
<accession>A0A059G3W3</accession>
<dbReference type="Pfam" id="PF13472">
    <property type="entry name" value="Lipase_GDSL_2"/>
    <property type="match status" value="1"/>
</dbReference>
<gene>
    <name evidence="2" type="ORF">HOC_15637</name>
</gene>
<organism evidence="2 3">
    <name type="scientific">Hyphomonas oceanitis SCH89</name>
    <dbReference type="NCBI Taxonomy" id="1280953"/>
    <lineage>
        <taxon>Bacteria</taxon>
        <taxon>Pseudomonadati</taxon>
        <taxon>Pseudomonadota</taxon>
        <taxon>Alphaproteobacteria</taxon>
        <taxon>Hyphomonadales</taxon>
        <taxon>Hyphomonadaceae</taxon>
        <taxon>Hyphomonas</taxon>
    </lineage>
</organism>
<dbReference type="GO" id="GO:0004622">
    <property type="term" value="F:phosphatidylcholine lysophospholipase activity"/>
    <property type="evidence" value="ECO:0007669"/>
    <property type="project" value="TreeGrafter"/>
</dbReference>
<dbReference type="PANTHER" id="PTHR30383">
    <property type="entry name" value="THIOESTERASE 1/PROTEASE 1/LYSOPHOSPHOLIPASE L1"/>
    <property type="match status" value="1"/>
</dbReference>